<organism evidence="2 3">
    <name type="scientific">Prorocentrum cordatum</name>
    <dbReference type="NCBI Taxonomy" id="2364126"/>
    <lineage>
        <taxon>Eukaryota</taxon>
        <taxon>Sar</taxon>
        <taxon>Alveolata</taxon>
        <taxon>Dinophyceae</taxon>
        <taxon>Prorocentrales</taxon>
        <taxon>Prorocentraceae</taxon>
        <taxon>Prorocentrum</taxon>
    </lineage>
</organism>
<accession>A0ABN9PKF3</accession>
<evidence type="ECO:0000313" key="3">
    <source>
        <dbReference type="Proteomes" id="UP001189429"/>
    </source>
</evidence>
<dbReference type="Proteomes" id="UP001189429">
    <property type="component" value="Unassembled WGS sequence"/>
</dbReference>
<feature type="compositionally biased region" description="Low complexity" evidence="1">
    <location>
        <begin position="34"/>
        <end position="50"/>
    </location>
</feature>
<name>A0ABN9PKF3_9DINO</name>
<reference evidence="2" key="1">
    <citation type="submission" date="2023-10" db="EMBL/GenBank/DDBJ databases">
        <authorList>
            <person name="Chen Y."/>
            <person name="Shah S."/>
            <person name="Dougan E. K."/>
            <person name="Thang M."/>
            <person name="Chan C."/>
        </authorList>
    </citation>
    <scope>NUCLEOTIDE SEQUENCE [LARGE SCALE GENOMIC DNA]</scope>
</reference>
<dbReference type="EMBL" id="CAUYUJ010000714">
    <property type="protein sequence ID" value="CAK0792108.1"/>
    <property type="molecule type" value="Genomic_DNA"/>
</dbReference>
<evidence type="ECO:0000256" key="1">
    <source>
        <dbReference type="SAM" id="MobiDB-lite"/>
    </source>
</evidence>
<sequence>MAASGAAASLPVAEAARCADARPSALRSEKSGDVTPETVTPPTRSVSPSSDGGALLSPRDGRLGAAGACQEAAGAGPAARQGAAGGGRREAPGGGQQAGGSTPAPQESAASSGRGGSNQGSSPRPRAIAVVWPMSKLRSLRLLASARCLEEVTSRTRTPRRTGG</sequence>
<keyword evidence="3" id="KW-1185">Reference proteome</keyword>
<feature type="region of interest" description="Disordered" evidence="1">
    <location>
        <begin position="1"/>
        <end position="127"/>
    </location>
</feature>
<feature type="compositionally biased region" description="Low complexity" evidence="1">
    <location>
        <begin position="1"/>
        <end position="16"/>
    </location>
</feature>
<comment type="caution">
    <text evidence="2">The sequence shown here is derived from an EMBL/GenBank/DDBJ whole genome shotgun (WGS) entry which is preliminary data.</text>
</comment>
<evidence type="ECO:0000313" key="2">
    <source>
        <dbReference type="EMBL" id="CAK0792108.1"/>
    </source>
</evidence>
<proteinExistence type="predicted"/>
<gene>
    <name evidence="2" type="ORF">PCOR1329_LOCUS2809</name>
</gene>
<feature type="compositionally biased region" description="Low complexity" evidence="1">
    <location>
        <begin position="65"/>
        <end position="82"/>
    </location>
</feature>
<protein>
    <submittedName>
        <fullName evidence="2">Uncharacterized protein</fullName>
    </submittedName>
</protein>